<proteinExistence type="predicted"/>
<dbReference type="Proteomes" id="UP001497516">
    <property type="component" value="Chromosome 4"/>
</dbReference>
<keyword evidence="3" id="KW-1185">Reference proteome</keyword>
<dbReference type="EMBL" id="OZ034817">
    <property type="protein sequence ID" value="CAL1380712.1"/>
    <property type="molecule type" value="Genomic_DNA"/>
</dbReference>
<protein>
    <submittedName>
        <fullName evidence="2">Uncharacterized protein</fullName>
    </submittedName>
</protein>
<evidence type="ECO:0000256" key="1">
    <source>
        <dbReference type="SAM" id="MobiDB-lite"/>
    </source>
</evidence>
<feature type="compositionally biased region" description="Polar residues" evidence="1">
    <location>
        <begin position="64"/>
        <end position="76"/>
    </location>
</feature>
<name>A0AAV2E4J7_9ROSI</name>
<gene>
    <name evidence="2" type="ORF">LTRI10_LOCUS22138</name>
</gene>
<dbReference type="AlphaFoldDB" id="A0AAV2E4J7"/>
<reference evidence="2 3" key="1">
    <citation type="submission" date="2024-04" db="EMBL/GenBank/DDBJ databases">
        <authorList>
            <person name="Fracassetti M."/>
        </authorList>
    </citation>
    <scope>NUCLEOTIDE SEQUENCE [LARGE SCALE GENOMIC DNA]</scope>
</reference>
<organism evidence="2 3">
    <name type="scientific">Linum trigynum</name>
    <dbReference type="NCBI Taxonomy" id="586398"/>
    <lineage>
        <taxon>Eukaryota</taxon>
        <taxon>Viridiplantae</taxon>
        <taxon>Streptophyta</taxon>
        <taxon>Embryophyta</taxon>
        <taxon>Tracheophyta</taxon>
        <taxon>Spermatophyta</taxon>
        <taxon>Magnoliopsida</taxon>
        <taxon>eudicotyledons</taxon>
        <taxon>Gunneridae</taxon>
        <taxon>Pentapetalae</taxon>
        <taxon>rosids</taxon>
        <taxon>fabids</taxon>
        <taxon>Malpighiales</taxon>
        <taxon>Linaceae</taxon>
        <taxon>Linum</taxon>
    </lineage>
</organism>
<evidence type="ECO:0000313" key="3">
    <source>
        <dbReference type="Proteomes" id="UP001497516"/>
    </source>
</evidence>
<evidence type="ECO:0000313" key="2">
    <source>
        <dbReference type="EMBL" id="CAL1380712.1"/>
    </source>
</evidence>
<sequence>MDLLFVGFNYPLLQTLQHMIDTIGDELDANVTDAGSKSSSSVKRQRPCVLARVVGSLNLSAESPDLTASQSLNRTPLSHRRRSMGSQICL</sequence>
<accession>A0AAV2E4J7</accession>
<feature type="region of interest" description="Disordered" evidence="1">
    <location>
        <begin position="64"/>
        <end position="90"/>
    </location>
</feature>